<keyword evidence="1" id="KW-0862">Zinc</keyword>
<evidence type="ECO:0000259" key="2">
    <source>
        <dbReference type="PROSITE" id="PS50966"/>
    </source>
</evidence>
<keyword evidence="1" id="KW-0863">Zinc-finger</keyword>
<accession>A0ABS4J5W9</accession>
<protein>
    <submittedName>
        <fullName evidence="3">Zn finger protein</fullName>
    </submittedName>
</protein>
<name>A0ABS4J5W9_9BACL</name>
<evidence type="ECO:0000313" key="4">
    <source>
        <dbReference type="Proteomes" id="UP001519287"/>
    </source>
</evidence>
<keyword evidence="1" id="KW-0479">Metal-binding</keyword>
<organism evidence="3 4">
    <name type="scientific">Paenibacillus eucommiae</name>
    <dbReference type="NCBI Taxonomy" id="1355755"/>
    <lineage>
        <taxon>Bacteria</taxon>
        <taxon>Bacillati</taxon>
        <taxon>Bacillota</taxon>
        <taxon>Bacilli</taxon>
        <taxon>Bacillales</taxon>
        <taxon>Paenibacillaceae</taxon>
        <taxon>Paenibacillus</taxon>
    </lineage>
</organism>
<evidence type="ECO:0000256" key="1">
    <source>
        <dbReference type="PROSITE-ProRule" id="PRU00325"/>
    </source>
</evidence>
<dbReference type="EMBL" id="JAGGLB010000024">
    <property type="protein sequence ID" value="MBP1994199.1"/>
    <property type="molecule type" value="Genomic_DNA"/>
</dbReference>
<feature type="domain" description="SWIM-type" evidence="2">
    <location>
        <begin position="61"/>
        <end position="94"/>
    </location>
</feature>
<evidence type="ECO:0000313" key="3">
    <source>
        <dbReference type="EMBL" id="MBP1994199.1"/>
    </source>
</evidence>
<reference evidence="3 4" key="1">
    <citation type="submission" date="2021-03" db="EMBL/GenBank/DDBJ databases">
        <title>Genomic Encyclopedia of Type Strains, Phase IV (KMG-IV): sequencing the most valuable type-strain genomes for metagenomic binning, comparative biology and taxonomic classification.</title>
        <authorList>
            <person name="Goeker M."/>
        </authorList>
    </citation>
    <scope>NUCLEOTIDE SEQUENCE [LARGE SCALE GENOMIC DNA]</scope>
    <source>
        <strain evidence="3 4">DSM 26048</strain>
    </source>
</reference>
<sequence>MSATPALNDEQWLQLLEEVAKTFNEVTLKRGFTYFKQQLVTSLNVSKDRVVQANVTGPEDCSVTLRLNNFSSSSCTCPAQASCKHLAAVIMEMADRLGYPASQIVNPRQFLEQAASAASSKSAIKQLPGMDVVGWHEFLNQYTAHIQSSYDQEAYAAALRDQAEHIHKANVPFSAIDWIYFELHQELFILQKITEQIAQSSANTYTYLALRKKYDEMHTWFLLKSTHFNFRISPERLQQTLGYIRLQMAKETGHKYLNFNLYTAMWKQWIAPYPDTDQWAAQEINDIEKHHSGSNSDSISASMSAAKAFLYLNQSKSKEAWAVLEAGGGLDKVPASLFLFFLNHIFDSQDWTSLLEWLIHTSSSFYGQSATEIDTYLGYWKEAVSHLPEADQHLWNVLEGMLPHSTLFIEERLYEQHKWKSWVEMQILQDRSPLYHRVNVLEPIEKEDPAVLLPYYHQSIEHFVALKNRHEYELAVKLLKRLKKVYMKMKEVERWNNFFTSFIDRHSWLKALQEEMRKGKLLE</sequence>
<gene>
    <name evidence="3" type="ORF">J2Z66_005835</name>
</gene>
<proteinExistence type="predicted"/>
<keyword evidence="4" id="KW-1185">Reference proteome</keyword>
<dbReference type="PROSITE" id="PS50966">
    <property type="entry name" value="ZF_SWIM"/>
    <property type="match status" value="1"/>
</dbReference>
<dbReference type="RefSeq" id="WP_209976055.1">
    <property type="nucleotide sequence ID" value="NZ_JAGGLB010000024.1"/>
</dbReference>
<comment type="caution">
    <text evidence="3">The sequence shown here is derived from an EMBL/GenBank/DDBJ whole genome shotgun (WGS) entry which is preliminary data.</text>
</comment>
<dbReference type="InterPro" id="IPR007527">
    <property type="entry name" value="Znf_SWIM"/>
</dbReference>
<dbReference type="Proteomes" id="UP001519287">
    <property type="component" value="Unassembled WGS sequence"/>
</dbReference>